<dbReference type="GO" id="GO:0016616">
    <property type="term" value="F:oxidoreductase activity, acting on the CH-OH group of donors, NAD or NADP as acceptor"/>
    <property type="evidence" value="ECO:0007669"/>
    <property type="project" value="TreeGrafter"/>
</dbReference>
<dbReference type="SUPFAM" id="SSF51735">
    <property type="entry name" value="NAD(P)-binding Rossmann-fold domains"/>
    <property type="match status" value="1"/>
</dbReference>
<evidence type="ECO:0000256" key="2">
    <source>
        <dbReference type="ARBA" id="ARBA00023002"/>
    </source>
</evidence>
<dbReference type="Pfam" id="PF13561">
    <property type="entry name" value="adh_short_C2"/>
    <property type="match status" value="1"/>
</dbReference>
<protein>
    <submittedName>
        <fullName evidence="3">NAD(P)-dependent dehydrogenase (Short-subunit alcohol dehydrogenase family)</fullName>
    </submittedName>
</protein>
<reference evidence="3 4" key="1">
    <citation type="submission" date="2020-08" db="EMBL/GenBank/DDBJ databases">
        <title>Genomic Encyclopedia of Type Strains, Phase IV (KMG-IV): sequencing the most valuable type-strain genomes for metagenomic binning, comparative biology and taxonomic classification.</title>
        <authorList>
            <person name="Goeker M."/>
        </authorList>
    </citation>
    <scope>NUCLEOTIDE SEQUENCE [LARGE SCALE GENOMIC DNA]</scope>
    <source>
        <strain evidence="3 4">DSM 28760</strain>
    </source>
</reference>
<sequence>MARYTDKLALISGGRGAFGQAIARQLRTEGARVVLADIAYEGLSLTPGAEGDEIRLDVTDEASWDRIVAEVEDRRGRIDLFVNGAGVICPESYAFEDFPYDDWRRLFEINTHGTFLGTRAAIRHMKTHGGGAVVNIGSVAGYVGSADAAAYGPSKAAVSNTSKQAALSAALSGHNVRVNTVHPGFVWTSLIEGKMLRIYRDAETAQRAIAAQLPLGRLARPEDVAYAVAFLGSHEAESITGADLVIDAGRLLK</sequence>
<dbReference type="RefSeq" id="WP_183753353.1">
    <property type="nucleotide sequence ID" value="NZ_JACICC010000006.1"/>
</dbReference>
<comment type="similarity">
    <text evidence="1">Belongs to the short-chain dehydrogenases/reductases (SDR) family.</text>
</comment>
<dbReference type="PRINTS" id="PR00081">
    <property type="entry name" value="GDHRDH"/>
</dbReference>
<dbReference type="PANTHER" id="PTHR42760">
    <property type="entry name" value="SHORT-CHAIN DEHYDROGENASES/REDUCTASES FAMILY MEMBER"/>
    <property type="match status" value="1"/>
</dbReference>
<comment type="caution">
    <text evidence="3">The sequence shown here is derived from an EMBL/GenBank/DDBJ whole genome shotgun (WGS) entry which is preliminary data.</text>
</comment>
<evidence type="ECO:0000256" key="1">
    <source>
        <dbReference type="ARBA" id="ARBA00006484"/>
    </source>
</evidence>
<organism evidence="3 4">
    <name type="scientific">Pseudochelatococcus contaminans</name>
    <dbReference type="NCBI Taxonomy" id="1538103"/>
    <lineage>
        <taxon>Bacteria</taxon>
        <taxon>Pseudomonadati</taxon>
        <taxon>Pseudomonadota</taxon>
        <taxon>Alphaproteobacteria</taxon>
        <taxon>Hyphomicrobiales</taxon>
        <taxon>Chelatococcaceae</taxon>
        <taxon>Pseudochelatococcus</taxon>
    </lineage>
</organism>
<proteinExistence type="inferred from homology"/>
<dbReference type="Gene3D" id="3.40.50.720">
    <property type="entry name" value="NAD(P)-binding Rossmann-like Domain"/>
    <property type="match status" value="1"/>
</dbReference>
<dbReference type="InterPro" id="IPR036291">
    <property type="entry name" value="NAD(P)-bd_dom_sf"/>
</dbReference>
<keyword evidence="4" id="KW-1185">Reference proteome</keyword>
<dbReference type="Proteomes" id="UP000537592">
    <property type="component" value="Unassembled WGS sequence"/>
</dbReference>
<dbReference type="InterPro" id="IPR002347">
    <property type="entry name" value="SDR_fam"/>
</dbReference>
<dbReference type="EMBL" id="JACICC010000006">
    <property type="protein sequence ID" value="MBB3810399.1"/>
    <property type="molecule type" value="Genomic_DNA"/>
</dbReference>
<name>A0A7W5Z639_9HYPH</name>
<evidence type="ECO:0000313" key="3">
    <source>
        <dbReference type="EMBL" id="MBB3810399.1"/>
    </source>
</evidence>
<dbReference type="FunFam" id="3.40.50.720:FF:000084">
    <property type="entry name" value="Short-chain dehydrogenase reductase"/>
    <property type="match status" value="1"/>
</dbReference>
<keyword evidence="2" id="KW-0560">Oxidoreductase</keyword>
<dbReference type="PRINTS" id="PR00080">
    <property type="entry name" value="SDRFAMILY"/>
</dbReference>
<dbReference type="AlphaFoldDB" id="A0A7W5Z639"/>
<evidence type="ECO:0000313" key="4">
    <source>
        <dbReference type="Proteomes" id="UP000537592"/>
    </source>
</evidence>
<gene>
    <name evidence="3" type="ORF">FHS81_002500</name>
</gene>
<dbReference type="PANTHER" id="PTHR42760:SF133">
    <property type="entry name" value="3-OXOACYL-[ACYL-CARRIER-PROTEIN] REDUCTASE"/>
    <property type="match status" value="1"/>
</dbReference>
<accession>A0A7W5Z639</accession>